<dbReference type="Pfam" id="PF13715">
    <property type="entry name" value="CarbopepD_reg_2"/>
    <property type="match status" value="1"/>
</dbReference>
<protein>
    <recommendedName>
        <fullName evidence="2">TonB-dependent receptor</fullName>
    </recommendedName>
</protein>
<gene>
    <name evidence="1" type="ORF">MNBD_BACTEROID07-1566</name>
</gene>
<dbReference type="EMBL" id="UOET01000014">
    <property type="protein sequence ID" value="VAW26225.1"/>
    <property type="molecule type" value="Genomic_DNA"/>
</dbReference>
<evidence type="ECO:0008006" key="2">
    <source>
        <dbReference type="Google" id="ProtNLM"/>
    </source>
</evidence>
<feature type="non-terminal residue" evidence="1">
    <location>
        <position position="120"/>
    </location>
</feature>
<name>A0A3B0U5N9_9ZZZZ</name>
<dbReference type="InterPro" id="IPR008969">
    <property type="entry name" value="CarboxyPept-like_regulatory"/>
</dbReference>
<organism evidence="1">
    <name type="scientific">hydrothermal vent metagenome</name>
    <dbReference type="NCBI Taxonomy" id="652676"/>
    <lineage>
        <taxon>unclassified sequences</taxon>
        <taxon>metagenomes</taxon>
        <taxon>ecological metagenomes</taxon>
    </lineage>
</organism>
<dbReference type="Gene3D" id="2.60.40.1120">
    <property type="entry name" value="Carboxypeptidase-like, regulatory domain"/>
    <property type="match status" value="1"/>
</dbReference>
<dbReference type="SUPFAM" id="SSF49464">
    <property type="entry name" value="Carboxypeptidase regulatory domain-like"/>
    <property type="match status" value="1"/>
</dbReference>
<sequence>MKIKLLIFFSVFLLLKVNAQNSITGRITDAGTHEALPGVNIIINDLSIGTVSDNNGYYQINNIPNGRFFITFSFVGYEDQTKKVDFNGHKIAIDIKLKPMVIQGQEVVITGSFTGTQHEN</sequence>
<proteinExistence type="predicted"/>
<evidence type="ECO:0000313" key="1">
    <source>
        <dbReference type="EMBL" id="VAW26225.1"/>
    </source>
</evidence>
<dbReference type="AlphaFoldDB" id="A0A3B0U5N9"/>
<reference evidence="1" key="1">
    <citation type="submission" date="2018-06" db="EMBL/GenBank/DDBJ databases">
        <authorList>
            <person name="Zhirakovskaya E."/>
        </authorList>
    </citation>
    <scope>NUCLEOTIDE SEQUENCE</scope>
</reference>
<accession>A0A3B0U5N9</accession>